<feature type="compositionally biased region" description="Low complexity" evidence="1">
    <location>
        <begin position="67"/>
        <end position="77"/>
    </location>
</feature>
<reference evidence="2 3" key="1">
    <citation type="submission" date="2017-04" db="EMBL/GenBank/DDBJ databases">
        <authorList>
            <person name="Afonso C.L."/>
            <person name="Miller P.J."/>
            <person name="Scott M.A."/>
            <person name="Spackman E."/>
            <person name="Goraichik I."/>
            <person name="Dimitrov K.M."/>
            <person name="Suarez D.L."/>
            <person name="Swayne D.E."/>
        </authorList>
    </citation>
    <scope>NUCLEOTIDE SEQUENCE [LARGE SCALE GENOMIC DNA]</scope>
</reference>
<dbReference type="AlphaFoldDB" id="A0A1X7R702"/>
<dbReference type="Proteomes" id="UP000196158">
    <property type="component" value="Unassembled WGS sequence"/>
</dbReference>
<dbReference type="STRING" id="1789683.A0A1X7R702"/>
<dbReference type="GO" id="GO:0000935">
    <property type="term" value="C:division septum"/>
    <property type="evidence" value="ECO:0007669"/>
    <property type="project" value="TreeGrafter"/>
</dbReference>
<feature type="compositionally biased region" description="Basic and acidic residues" evidence="1">
    <location>
        <begin position="81"/>
        <end position="93"/>
    </location>
</feature>
<protein>
    <recommendedName>
        <fullName evidence="4">Arrestin C-terminal-like domain-containing protein</fullName>
    </recommendedName>
</protein>
<organism evidence="2 3">
    <name type="scientific">Maudiozyma saulgeensis</name>
    <dbReference type="NCBI Taxonomy" id="1789683"/>
    <lineage>
        <taxon>Eukaryota</taxon>
        <taxon>Fungi</taxon>
        <taxon>Dikarya</taxon>
        <taxon>Ascomycota</taxon>
        <taxon>Saccharomycotina</taxon>
        <taxon>Saccharomycetes</taxon>
        <taxon>Saccharomycetales</taxon>
        <taxon>Saccharomycetaceae</taxon>
        <taxon>Maudiozyma</taxon>
    </lineage>
</organism>
<dbReference type="PANTHER" id="PTHR36419">
    <property type="entry name" value="ARRESTIN FAMILY PROTEIN 1"/>
    <property type="match status" value="1"/>
</dbReference>
<dbReference type="EMBL" id="FXLY01000007">
    <property type="protein sequence ID" value="SMN21220.1"/>
    <property type="molecule type" value="Genomic_DNA"/>
</dbReference>
<name>A0A1X7R702_9SACH</name>
<dbReference type="GO" id="GO:0000917">
    <property type="term" value="P:division septum assembly"/>
    <property type="evidence" value="ECO:0007669"/>
    <property type="project" value="TreeGrafter"/>
</dbReference>
<dbReference type="OrthoDB" id="4001642at2759"/>
<dbReference type="PANTHER" id="PTHR36419:SF1">
    <property type="entry name" value="RHO1 GEF LOCALIZING PROTEIN 1"/>
    <property type="match status" value="1"/>
</dbReference>
<dbReference type="InterPro" id="IPR053060">
    <property type="entry name" value="Cytokinesis_Signaling_Reg"/>
</dbReference>
<sequence>MTSSYPVISLKPSYNSVIRGCPGIPDTLPRIECQLQIKSNNGDKINIEKIEIVLKTVEVLHSTNSISLPSPSSVASPFDNAFRENSNDNDHHLLSTSNKNNHDFSSNSSLLSRNKKKKNKFEVVTVHYRKIINLKTNTKKSMIGLDLPLTIALPDNIKETNYNEKFGNCITAFECIVQYNSKHVKHFSHLINVERFTFLPSIRLFPEIKRKIVSPDKKYIVKYKIDNPCVTTDDLLSLAIDFKPDPIVNGSQVQNKGRLFNKKVKLKHITFQLKEVLQINDSTNANTANTLNHHHHHLVNHPHLPHNIESKENIIHTFTKDVNEVIATNTIHVKYDMRIFTKDKYFRNFERTSQEPEFLYKLPKNINESNNQGEVKTLLLQSKNKNIPFQYHGSITTHGPFFSVLHYLTMKFKISNGKDFEISQNITVSKWPKSYVKYIEQLIAQERQTAQYARNFYDNYGGIVAKKIEHTTTGKDNSERVYSHSDPQLTNSNIILEYPILPPSIYYHDEETLKKFNILNARSDKKIRRIPIIE</sequence>
<keyword evidence="3" id="KW-1185">Reference proteome</keyword>
<evidence type="ECO:0000313" key="3">
    <source>
        <dbReference type="Proteomes" id="UP000196158"/>
    </source>
</evidence>
<proteinExistence type="predicted"/>
<feature type="region of interest" description="Disordered" evidence="1">
    <location>
        <begin position="67"/>
        <end position="111"/>
    </location>
</feature>
<evidence type="ECO:0008006" key="4">
    <source>
        <dbReference type="Google" id="ProtNLM"/>
    </source>
</evidence>
<evidence type="ECO:0000256" key="1">
    <source>
        <dbReference type="SAM" id="MobiDB-lite"/>
    </source>
</evidence>
<accession>A0A1X7R702</accession>
<evidence type="ECO:0000313" key="2">
    <source>
        <dbReference type="EMBL" id="SMN21220.1"/>
    </source>
</evidence>
<gene>
    <name evidence="2" type="ORF">KASA_0L02673G</name>
</gene>